<keyword evidence="1" id="KW-0812">Transmembrane</keyword>
<protein>
    <submittedName>
        <fullName evidence="2">Uncharacterized protein</fullName>
    </submittedName>
</protein>
<accession>A0A5C0XNZ7</accession>
<dbReference type="OrthoDB" id="375315at2157"/>
<keyword evidence="1" id="KW-1133">Transmembrane helix</keyword>
<dbReference type="Proteomes" id="UP000324354">
    <property type="component" value="Chromosome"/>
</dbReference>
<sequence>MRIFKLSPDEEERFFDNLPRFLFYYLFLFTIFWFGLTQKSAEEIRESILSGDVSPDFWRSTLVVLLLLAITDAYLTIKGDTNWNTPGAALFMLFGFFIMLLVVMYVGRASILFIVTLFLIYINTLIKTKEDLRRKKNH</sequence>
<feature type="transmembrane region" description="Helical" evidence="1">
    <location>
        <begin position="87"/>
        <end position="105"/>
    </location>
</feature>
<dbReference type="GeneID" id="13302496"/>
<feature type="transmembrane region" description="Helical" evidence="1">
    <location>
        <begin position="57"/>
        <end position="75"/>
    </location>
</feature>
<dbReference type="AlphaFoldDB" id="A0A5C0XNZ7"/>
<name>A0A5C0XNZ7_PYRFU</name>
<organism evidence="2 3">
    <name type="scientific">Pyrococcus furiosus (strain ATCC 43587 / DSM 3638 / JCM 8422 / Vc1)</name>
    <dbReference type="NCBI Taxonomy" id="186497"/>
    <lineage>
        <taxon>Archaea</taxon>
        <taxon>Methanobacteriati</taxon>
        <taxon>Methanobacteriota</taxon>
        <taxon>Thermococci</taxon>
        <taxon>Thermococcales</taxon>
        <taxon>Thermococcaceae</taxon>
        <taxon>Pyrococcus</taxon>
    </lineage>
</organism>
<feature type="transmembrane region" description="Helical" evidence="1">
    <location>
        <begin position="111"/>
        <end position="128"/>
    </location>
</feature>
<dbReference type="RefSeq" id="WP_011011806.1">
    <property type="nucleotide sequence ID" value="NC_003413.1"/>
</dbReference>
<gene>
    <name evidence="2" type="ORF">PFDSM3638_03415</name>
</gene>
<evidence type="ECO:0000256" key="1">
    <source>
        <dbReference type="SAM" id="Phobius"/>
    </source>
</evidence>
<dbReference type="GeneID" id="41712485"/>
<proteinExistence type="predicted"/>
<evidence type="ECO:0000313" key="3">
    <source>
        <dbReference type="Proteomes" id="UP000324354"/>
    </source>
</evidence>
<evidence type="ECO:0000313" key="2">
    <source>
        <dbReference type="EMBL" id="QEK78382.1"/>
    </source>
</evidence>
<reference evidence="2 3" key="1">
    <citation type="submission" date="2017-08" db="EMBL/GenBank/DDBJ databases">
        <title>Resequencing and Reannotation of the genome of Pyrococcus furiosus type strain DSM3638.</title>
        <authorList>
            <person name="Reichelt R.M."/>
            <person name="Bunk B."/>
        </authorList>
    </citation>
    <scope>NUCLEOTIDE SEQUENCE [LARGE SCALE GENOMIC DNA]</scope>
    <source>
        <strain evidence="2 3">DSM 3638</strain>
    </source>
</reference>
<feature type="transmembrane region" description="Helical" evidence="1">
    <location>
        <begin position="21"/>
        <end position="37"/>
    </location>
</feature>
<dbReference type="EMBL" id="CP023154">
    <property type="protein sequence ID" value="QEK78382.1"/>
    <property type="molecule type" value="Genomic_DNA"/>
</dbReference>
<keyword evidence="1" id="KW-0472">Membrane</keyword>